<reference evidence="3" key="1">
    <citation type="submission" date="2021-01" db="EMBL/GenBank/DDBJ databases">
        <authorList>
            <person name="Kaushik A."/>
        </authorList>
    </citation>
    <scope>NUCLEOTIDE SEQUENCE</scope>
    <source>
        <strain evidence="3">AG2-2IIIB</strain>
    </source>
</reference>
<accession>A0A8H2ZZR1</accession>
<keyword evidence="1" id="KW-0175">Coiled coil</keyword>
<proteinExistence type="predicted"/>
<organism evidence="3 4">
    <name type="scientific">Rhizoctonia solani</name>
    <dbReference type="NCBI Taxonomy" id="456999"/>
    <lineage>
        <taxon>Eukaryota</taxon>
        <taxon>Fungi</taxon>
        <taxon>Dikarya</taxon>
        <taxon>Basidiomycota</taxon>
        <taxon>Agaricomycotina</taxon>
        <taxon>Agaricomycetes</taxon>
        <taxon>Cantharellales</taxon>
        <taxon>Ceratobasidiaceae</taxon>
        <taxon>Rhizoctonia</taxon>
    </lineage>
</organism>
<evidence type="ECO:0000256" key="2">
    <source>
        <dbReference type="SAM" id="MobiDB-lite"/>
    </source>
</evidence>
<feature type="region of interest" description="Disordered" evidence="2">
    <location>
        <begin position="1251"/>
        <end position="1279"/>
    </location>
</feature>
<comment type="caution">
    <text evidence="3">The sequence shown here is derived from an EMBL/GenBank/DDBJ whole genome shotgun (WGS) entry which is preliminary data.</text>
</comment>
<name>A0A8H2ZZR1_9AGAM</name>
<dbReference type="Proteomes" id="UP000663843">
    <property type="component" value="Unassembled WGS sequence"/>
</dbReference>
<evidence type="ECO:0000313" key="3">
    <source>
        <dbReference type="EMBL" id="CAE6381212.1"/>
    </source>
</evidence>
<dbReference type="OrthoDB" id="514777at2759"/>
<feature type="coiled-coil region" evidence="1">
    <location>
        <begin position="93"/>
        <end position="133"/>
    </location>
</feature>
<sequence>MILTLMRIWMAIDELATKGCTLLRRYSPEFPVDILDPLLLRTAQHIEQARIIQQYIRKRHAGAISSNPSIFSDPVEEACFGVQYFRSSPRHRAIKLEIEERAEEEKKRKYQELEKQNAEYNRLNKDIRDMSCSYNYSDGWKRHDRQCSRCIKQRQRDNLTIQPHEWPLSRDQLEAELVVFELDHPQSFAIWRDITYEILVDLATPSPRSECEQYTTLEEYSPLSTWLKAASPTPRITIASATKSFMQTHYSNTLSLPKDKSEVCLNNALQFRWYYKNTNTWAVGPFSDATFAKYGTFRLPPNSIYSHLGYTLEKTTHSSNQVLADQHDCPNELSLHEHIAFGSLRSGARLQWMNIVRGLEEDILSFSSDEVWLLHTQAAWQIGHLSDDGSREWHQDLDELELGRLLVSQCTRVLDRVEANWLQAKSLLTVVTLVNRLIASLPNREIACIAYGFLRKARIVSYEWLTKLLEKLRKAYLEDDIIGYQYRRIMDVAPTKKGGMEFTTATCIDDHEVKPQQISFALEEDSGRLIIQTRKKITYRDQEYEGPYELIPHEMLSNDFPKFLSEDYHHWANLVHKTVEFRPTSSPWSSGNYRWILRFDTFQKTLQHAANGSFLIDIHDAVFKSLARSIGPLESDRYLHVSRSVDGLVELDLPRMKLSFFVNDAHQIESNNFRDQVLDENQSAGTLFGLKNQLVLRAKHSLAQSLPRSRSVLIPDGEVSFSKHNHHVSVSVRFDSRRNVDVHRYMIDEDLGYLATDAGLTSPLFKIYLHALTSHCLPDPLTGRTGTEEALQELSQASTWSFEQIDLKQAELLKAIGEISPKRVYYPPHLECMETTHWVDLPSLSQHVAFSFVARQVLRHANTLQLFHPLDFELDEYIIALESSETLLKRAIRRKIACYPPDTVKCTSRILELGTVLDGLYPGRDNLAGDWEEAGQAASWASRMTFQNWGKPIFKSYELVSLVESWGTLNDQGTPRILSYRSFWFSLSLKSTWISLYNLLRHAKASSIRYALSACLAAIAFGNTVPRNLIPVLLAFATNPRFQNLDPPSERIFRFEDEYEPTSERVREFISDSPFGASPAQSLARQWDESDDALSLRKFNHYHSNLSKFRPELISDLMNQWPQTHQHSVQLHSSNPEHSKWFNVAACLESTKEYFLSSGITFTPMIYSHTHQKHPPITPRSCSNPWITFSISSLISSRSAPDAPHILLFSKFSVPKRTRLNADTSRLQGLFAELKQSESFLNEQHAIDLEKSREELDAKPSVSYPQRFSSSTISDLEQNRDRCKRNLTTAFQQINSQD</sequence>
<dbReference type="EMBL" id="CAJMWT010001137">
    <property type="protein sequence ID" value="CAE6381212.1"/>
    <property type="molecule type" value="Genomic_DNA"/>
</dbReference>
<protein>
    <submittedName>
        <fullName evidence="3">Uncharacterized protein</fullName>
    </submittedName>
</protein>
<evidence type="ECO:0000313" key="4">
    <source>
        <dbReference type="Proteomes" id="UP000663843"/>
    </source>
</evidence>
<gene>
    <name evidence="3" type="ORF">RDB_LOCUS24686</name>
</gene>
<feature type="compositionally biased region" description="Polar residues" evidence="2">
    <location>
        <begin position="1263"/>
        <end position="1276"/>
    </location>
</feature>
<evidence type="ECO:0000256" key="1">
    <source>
        <dbReference type="SAM" id="Coils"/>
    </source>
</evidence>